<evidence type="ECO:0000313" key="4">
    <source>
        <dbReference type="Proteomes" id="UP000663828"/>
    </source>
</evidence>
<name>A0A813YUE0_ADIRI</name>
<comment type="similarity">
    <text evidence="1">Belongs to the glycosyltransferase 47 family.</text>
</comment>
<organism evidence="3 4">
    <name type="scientific">Adineta ricciae</name>
    <name type="common">Rotifer</name>
    <dbReference type="NCBI Taxonomy" id="249248"/>
    <lineage>
        <taxon>Eukaryota</taxon>
        <taxon>Metazoa</taxon>
        <taxon>Spiralia</taxon>
        <taxon>Gnathifera</taxon>
        <taxon>Rotifera</taxon>
        <taxon>Eurotatoria</taxon>
        <taxon>Bdelloidea</taxon>
        <taxon>Adinetida</taxon>
        <taxon>Adinetidae</taxon>
        <taxon>Adineta</taxon>
    </lineage>
</organism>
<dbReference type="Proteomes" id="UP000663828">
    <property type="component" value="Unassembled WGS sequence"/>
</dbReference>
<dbReference type="EMBL" id="CAJNOR010000354">
    <property type="protein sequence ID" value="CAF0889154.1"/>
    <property type="molecule type" value="Genomic_DNA"/>
</dbReference>
<dbReference type="AlphaFoldDB" id="A0A813YUE0"/>
<accession>A0A813YUE0</accession>
<dbReference type="InterPro" id="IPR029058">
    <property type="entry name" value="AB_hydrolase_fold"/>
</dbReference>
<evidence type="ECO:0000313" key="3">
    <source>
        <dbReference type="EMBL" id="CAF0889154.1"/>
    </source>
</evidence>
<dbReference type="Pfam" id="PF03016">
    <property type="entry name" value="Exostosin_GT47"/>
    <property type="match status" value="1"/>
</dbReference>
<gene>
    <name evidence="3" type="ORF">XAT740_LOCUS7415</name>
</gene>
<dbReference type="InterPro" id="IPR040911">
    <property type="entry name" value="Exostosin_GT47"/>
</dbReference>
<dbReference type="PANTHER" id="PTHR11062">
    <property type="entry name" value="EXOSTOSIN HEPARAN SULFATE GLYCOSYLTRANSFERASE -RELATED"/>
    <property type="match status" value="1"/>
</dbReference>
<dbReference type="GO" id="GO:0016757">
    <property type="term" value="F:glycosyltransferase activity"/>
    <property type="evidence" value="ECO:0007669"/>
    <property type="project" value="InterPro"/>
</dbReference>
<dbReference type="InterPro" id="IPR004263">
    <property type="entry name" value="Exostosin"/>
</dbReference>
<evidence type="ECO:0000259" key="2">
    <source>
        <dbReference type="Pfam" id="PF03016"/>
    </source>
</evidence>
<evidence type="ECO:0000256" key="1">
    <source>
        <dbReference type="ARBA" id="ARBA00010271"/>
    </source>
</evidence>
<comment type="caution">
    <text evidence="3">The sequence shown here is derived from an EMBL/GenBank/DDBJ whole genome shotgun (WGS) entry which is preliminary data.</text>
</comment>
<sequence>MELIQNQRNTLFSSYSTSYEYRYELNTAIKWKNESRLILLLAGRHRRCIDWCGFSVTERLLSEMRLNEFSILAICTNRYDYEISMPIQNNSDAYSIYMTFRKWMKAIYLKLFQSYPRLYLFGVRRGSRMCSLLSRVLPVQAQILYVYSGYKPSLLIHSDYDRDMRDQLVPNPTFANWFYFEFCSQNTSLTRMYCIFQDPTKNFFNPVPPTYFIHAQNDRLLNIESYSEMISKIQNDAFQLGGTLLTDNCTIKFSVAIPARLTPEYMCENFNKMVLLNDYANSIRSSIFHLCLEGISPRSPRLYESIALSAIPLIVAENIVLPFERFIDWRLFSAKVNVQNLRHIIALIMNIPHFEDYVQRKLSNATNYFHAFR</sequence>
<reference evidence="3" key="1">
    <citation type="submission" date="2021-02" db="EMBL/GenBank/DDBJ databases">
        <authorList>
            <person name="Nowell W R."/>
        </authorList>
    </citation>
    <scope>NUCLEOTIDE SEQUENCE</scope>
</reference>
<feature type="domain" description="Exostosin GT47" evidence="2">
    <location>
        <begin position="272"/>
        <end position="348"/>
    </location>
</feature>
<dbReference type="SUPFAM" id="SSF53474">
    <property type="entry name" value="alpha/beta-Hydrolases"/>
    <property type="match status" value="1"/>
</dbReference>
<dbReference type="GO" id="GO:0015012">
    <property type="term" value="P:heparan sulfate proteoglycan biosynthetic process"/>
    <property type="evidence" value="ECO:0007669"/>
    <property type="project" value="UniProtKB-ARBA"/>
</dbReference>
<keyword evidence="4" id="KW-1185">Reference proteome</keyword>
<proteinExistence type="inferred from homology"/>
<protein>
    <recommendedName>
        <fullName evidence="2">Exostosin GT47 domain-containing protein</fullName>
    </recommendedName>
</protein>